<accession>A0A8I3AZS8</accession>
<evidence type="ECO:0000313" key="2">
    <source>
        <dbReference type="PDB" id="6ZPA"/>
    </source>
</evidence>
<keyword evidence="4 5" id="KW-0002">3D-structure</keyword>
<feature type="domain" description="HD" evidence="1">
    <location>
        <begin position="22"/>
        <end position="142"/>
    </location>
</feature>
<evidence type="ECO:0000313" key="3">
    <source>
        <dbReference type="PDB" id="6ZPB"/>
    </source>
</evidence>
<dbReference type="Gene3D" id="1.10.3210.10">
    <property type="entry name" value="Hypothetical protein af1432"/>
    <property type="match status" value="1"/>
</dbReference>
<feature type="binding site" evidence="6">
    <location>
        <position position="122"/>
    </location>
    <ligand>
        <name>dATP</name>
        <dbReference type="ChEBI" id="CHEBI:61404"/>
    </ligand>
</feature>
<keyword evidence="4 6" id="KW-0862">Zinc</keyword>
<evidence type="ECO:0007829" key="5">
    <source>
        <dbReference type="PDB" id="6ZPB"/>
    </source>
</evidence>
<feature type="binding site" evidence="6">
    <location>
        <position position="26"/>
    </location>
    <ligand>
        <name>dATP</name>
        <dbReference type="ChEBI" id="CHEBI:61404"/>
    </ligand>
</feature>
<keyword evidence="4 6" id="KW-0479">Metal-binding</keyword>
<feature type="binding site" evidence="4 6">
    <location>
        <position position="73"/>
    </location>
    <ligand>
        <name>Zn(2+)</name>
        <dbReference type="ChEBI" id="CHEBI:29105"/>
    </ligand>
</feature>
<dbReference type="Pfam" id="PF13023">
    <property type="entry name" value="HD_3"/>
    <property type="match status" value="1"/>
</dbReference>
<protein>
    <submittedName>
        <fullName evidence="2 3">DatZ</fullName>
    </submittedName>
</protein>
<dbReference type="SUPFAM" id="SSF109604">
    <property type="entry name" value="HD-domain/PDEase-like"/>
    <property type="match status" value="1"/>
</dbReference>
<feature type="binding site" evidence="4 6">
    <location>
        <position position="125"/>
    </location>
    <ligand>
        <name>Zn(2+)</name>
        <dbReference type="ChEBI" id="CHEBI:29105"/>
    </ligand>
</feature>
<feature type="binding site" evidence="6">
    <location>
        <position position="81"/>
    </location>
    <ligand>
        <name>dATP</name>
        <dbReference type="ChEBI" id="CHEBI:61404"/>
    </ligand>
</feature>
<organismHost>
    <name type="scientific">Synechococcus</name>
    <dbReference type="NCBI Taxonomy" id="1129"/>
</organismHost>
<evidence type="ECO:0000259" key="1">
    <source>
        <dbReference type="Pfam" id="PF13023"/>
    </source>
</evidence>
<dbReference type="GO" id="GO:0046872">
    <property type="term" value="F:metal ion binding"/>
    <property type="evidence" value="ECO:0007669"/>
    <property type="project" value="UniProtKB-KW"/>
</dbReference>
<dbReference type="SMR" id="A0A8I3AZS8"/>
<dbReference type="PDB" id="6ZPC">
    <property type="method" value="X-ray"/>
    <property type="resolution" value="1.27 A"/>
    <property type="chains" value="A=1-181"/>
</dbReference>
<dbReference type="PDB" id="6ZPA">
    <property type="method" value="X-ray"/>
    <property type="resolution" value="0.86 A"/>
    <property type="chains" value="A=1-181"/>
</dbReference>
<dbReference type="InterPro" id="IPR006674">
    <property type="entry name" value="HD_domain"/>
</dbReference>
<feature type="binding site" evidence="6">
    <location>
        <position position="84"/>
    </location>
    <ligand>
        <name>dATP</name>
        <dbReference type="ChEBI" id="CHEBI:61404"/>
    </ligand>
</feature>
<organism evidence="2">
    <name type="scientific">Cyanophage S-2L</name>
    <name type="common">Cyanobacteria phage S-2L</name>
    <dbReference type="NCBI Taxonomy" id="260586"/>
    <lineage>
        <taxon>Viruses</taxon>
        <taxon>Duplodnaviria</taxon>
        <taxon>Heunggongvirae</taxon>
        <taxon>Uroviricota</taxon>
        <taxon>Caudoviricetes</taxon>
    </lineage>
</organism>
<name>A0A8I3AZS8_BPS2L</name>
<evidence type="ECO:0007829" key="4">
    <source>
        <dbReference type="PDB" id="6ZPA"/>
    </source>
</evidence>
<dbReference type="PDB" id="6ZPB">
    <property type="method" value="X-ray"/>
    <property type="resolution" value="1.72 A"/>
    <property type="chains" value="A=1-181"/>
</dbReference>
<sequence length="181" mass="20588">GTGDGSMTLQITETYERLRASHISRWGIVQTTYPQNIAEHMWRVWLLCRDWGAAAGMPQHTVRQACEFALVHDLAEIRTGDAPTPHKTPELKELLAGIEAQIVPEVAELEATMAPEARELWKFCDTAEAVLFLKVNGLGAHAYDVQHLLMEQMKRRLMDSVLDVEVQDELMFQFERTIKKT</sequence>
<feature type="binding site" evidence="6">
    <location>
        <position position="25"/>
    </location>
    <ligand>
        <name>dATP</name>
        <dbReference type="ChEBI" id="CHEBI:61404"/>
    </ligand>
</feature>
<feature type="binding site" evidence="4 6">
    <location>
        <position position="72"/>
    </location>
    <ligand>
        <name>Zn(2+)</name>
        <dbReference type="ChEBI" id="CHEBI:29105"/>
    </ligand>
</feature>
<feature type="binding site" evidence="4 6">
    <location>
        <position position="40"/>
    </location>
    <ligand>
        <name>Zn(2+)</name>
        <dbReference type="ChEBI" id="CHEBI:29105"/>
    </ligand>
</feature>
<feature type="binding site" evidence="6">
    <location>
        <position position="87"/>
    </location>
    <ligand>
        <name>dATP</name>
        <dbReference type="ChEBI" id="CHEBI:61404"/>
    </ligand>
</feature>
<reference evidence="4 5" key="1">
    <citation type="journal article" date="2021" name="Nat. Commun.">
        <title>How cyanophage S-2L rejects adenine and incorporates 2-aminoadenine to saturate hydrogen bonding in its DNA.</title>
        <authorList>
            <person name="Czernecki D."/>
            <person name="Legrand P."/>
            <person name="Tekpinar M."/>
            <person name="Rosario S."/>
            <person name="Kaminski P.A."/>
            <person name="Delarue M."/>
        </authorList>
    </citation>
    <scope>X-RAY CRYSTALLOGRAPHY (0.86 ANGSTROMS) IN COMPLEX WITH ZN(2+) AND DATP</scope>
</reference>
<evidence type="ECO:0007829" key="6">
    <source>
        <dbReference type="PDB" id="6ZPC"/>
    </source>
</evidence>
<proteinExistence type="evidence at protein level"/>